<dbReference type="PANTHER" id="PTHR33932:SF4">
    <property type="entry name" value="NA(+)_H(+) ANTIPORTER SUBUNIT B"/>
    <property type="match status" value="1"/>
</dbReference>
<evidence type="ECO:0000256" key="6">
    <source>
        <dbReference type="ARBA" id="ARBA00023136"/>
    </source>
</evidence>
<dbReference type="Proteomes" id="UP000094053">
    <property type="component" value="Unassembled WGS sequence"/>
</dbReference>
<evidence type="ECO:0000313" key="9">
    <source>
        <dbReference type="EMBL" id="ODQ87625.1"/>
    </source>
</evidence>
<evidence type="ECO:0000256" key="5">
    <source>
        <dbReference type="ARBA" id="ARBA00022989"/>
    </source>
</evidence>
<accession>A0A1E3RCK4</accession>
<dbReference type="RefSeq" id="WP_069415907.1">
    <property type="nucleotide sequence ID" value="NZ_JACKUL010000020.1"/>
</dbReference>
<name>A0A1E3RCK4_MYCFV</name>
<evidence type="ECO:0000256" key="4">
    <source>
        <dbReference type="ARBA" id="ARBA00022692"/>
    </source>
</evidence>
<comment type="subcellular location">
    <subcellularLocation>
        <location evidence="1">Cell membrane</location>
        <topology evidence="1">Multi-pass membrane protein</topology>
    </subcellularLocation>
</comment>
<dbReference type="Pfam" id="PF04039">
    <property type="entry name" value="MnhB"/>
    <property type="match status" value="1"/>
</dbReference>
<comment type="similarity">
    <text evidence="2">Belongs to the CPA3 antiporters (TC 2.A.63) subunit B family.</text>
</comment>
<proteinExistence type="inferred from homology"/>
<evidence type="ECO:0000256" key="3">
    <source>
        <dbReference type="ARBA" id="ARBA00022475"/>
    </source>
</evidence>
<protein>
    <submittedName>
        <fullName evidence="9">Sodium:proton antiporter</fullName>
    </submittedName>
</protein>
<feature type="transmembrane region" description="Helical" evidence="7">
    <location>
        <begin position="114"/>
        <end position="136"/>
    </location>
</feature>
<keyword evidence="3" id="KW-1003">Cell membrane</keyword>
<keyword evidence="4 7" id="KW-0812">Transmembrane</keyword>
<keyword evidence="6 7" id="KW-0472">Membrane</keyword>
<dbReference type="EMBL" id="MIHA01000020">
    <property type="protein sequence ID" value="ODQ87625.1"/>
    <property type="molecule type" value="Genomic_DNA"/>
</dbReference>
<evidence type="ECO:0000256" key="1">
    <source>
        <dbReference type="ARBA" id="ARBA00004651"/>
    </source>
</evidence>
<keyword evidence="5 7" id="KW-1133">Transmembrane helix</keyword>
<gene>
    <name evidence="9" type="ORF">BHQ18_22700</name>
</gene>
<feature type="transmembrane region" description="Helical" evidence="7">
    <location>
        <begin position="72"/>
        <end position="91"/>
    </location>
</feature>
<dbReference type="STRING" id="1776.BHQ18_22700"/>
<dbReference type="PANTHER" id="PTHR33932">
    <property type="entry name" value="NA(+)/H(+) ANTIPORTER SUBUNIT B"/>
    <property type="match status" value="1"/>
</dbReference>
<keyword evidence="10" id="KW-1185">Reference proteome</keyword>
<dbReference type="AlphaFoldDB" id="A0A1E3RCK4"/>
<evidence type="ECO:0000256" key="7">
    <source>
        <dbReference type="SAM" id="Phobius"/>
    </source>
</evidence>
<feature type="domain" description="Na+/H+ antiporter MnhB subunit-related protein" evidence="8">
    <location>
        <begin position="7"/>
        <end position="133"/>
    </location>
</feature>
<evidence type="ECO:0000259" key="8">
    <source>
        <dbReference type="Pfam" id="PF04039"/>
    </source>
</evidence>
<dbReference type="InterPro" id="IPR050622">
    <property type="entry name" value="CPA3_antiporter_subunitB"/>
</dbReference>
<feature type="transmembrane region" description="Helical" evidence="7">
    <location>
        <begin position="39"/>
        <end position="60"/>
    </location>
</feature>
<dbReference type="InterPro" id="IPR007182">
    <property type="entry name" value="MnhB"/>
</dbReference>
<organism evidence="9 10">
    <name type="scientific">Mycolicibacterium flavescens</name>
    <name type="common">Mycobacterium flavescens</name>
    <dbReference type="NCBI Taxonomy" id="1776"/>
    <lineage>
        <taxon>Bacteria</taxon>
        <taxon>Bacillati</taxon>
        <taxon>Actinomycetota</taxon>
        <taxon>Actinomycetes</taxon>
        <taxon>Mycobacteriales</taxon>
        <taxon>Mycobacteriaceae</taxon>
        <taxon>Mycolicibacterium</taxon>
    </lineage>
</organism>
<evidence type="ECO:0000256" key="2">
    <source>
        <dbReference type="ARBA" id="ARBA00009425"/>
    </source>
</evidence>
<sequence length="156" mass="16215">MVTRGVVLQVVARLVLGPSVVVAAALIVKGYVDVGDGFAAGMVVALAVALSYLALGAAGAEETLPVLRYAPQVAIAGLLLSLAVGFFPLLWGEPVFSHYPGRGEHVVTIGSFELFTPLLFDVGVFLLVVGVMTMFLHHFADPVEHTGDTTEAGDAP</sequence>
<comment type="caution">
    <text evidence="9">The sequence shown here is derived from an EMBL/GenBank/DDBJ whole genome shotgun (WGS) entry which is preliminary data.</text>
</comment>
<reference evidence="10" key="1">
    <citation type="submission" date="2016-09" db="EMBL/GenBank/DDBJ databases">
        <authorList>
            <person name="Greninger A.L."/>
            <person name="Jerome K.R."/>
            <person name="Mcnair B."/>
            <person name="Wallis C."/>
            <person name="Fang F."/>
        </authorList>
    </citation>
    <scope>NUCLEOTIDE SEQUENCE [LARGE SCALE GENOMIC DNA]</scope>
    <source>
        <strain evidence="10">M6</strain>
    </source>
</reference>
<dbReference type="OrthoDB" id="5244572at2"/>
<evidence type="ECO:0000313" key="10">
    <source>
        <dbReference type="Proteomes" id="UP000094053"/>
    </source>
</evidence>
<dbReference type="GO" id="GO:0005886">
    <property type="term" value="C:plasma membrane"/>
    <property type="evidence" value="ECO:0007669"/>
    <property type="project" value="UniProtKB-SubCell"/>
</dbReference>